<keyword evidence="3" id="KW-1185">Reference proteome</keyword>
<accession>A0ABW3N5D5</accession>
<comment type="caution">
    <text evidence="2">The sequence shown here is derived from an EMBL/GenBank/DDBJ whole genome shotgun (WGS) entry which is preliminary data.</text>
</comment>
<dbReference type="Gene3D" id="1.20.120.450">
    <property type="entry name" value="dinb family like domain"/>
    <property type="match status" value="1"/>
</dbReference>
<protein>
    <submittedName>
        <fullName evidence="2">DinB family protein</fullName>
    </submittedName>
</protein>
<gene>
    <name evidence="2" type="ORF">ACFQ1Q_00730</name>
</gene>
<sequence>MNLSSEEYNPYYKLYIDGTTKANSIVESLTTNLESVVDFYRNLPKDKLEFAYADGKWTPKEILLHIIDTERIFAYRAMRIARQDRTELAGFEQDDYVASSKANNRSLDTLLNEYVSVRHSSISLFKSFNDLELQSIGKASGSAISVRAIGYILTGHENHHNRIIKERYL</sequence>
<organism evidence="2 3">
    <name type="scientific">Winogradskyella litorisediminis</name>
    <dbReference type="NCBI Taxonomy" id="1156618"/>
    <lineage>
        <taxon>Bacteria</taxon>
        <taxon>Pseudomonadati</taxon>
        <taxon>Bacteroidota</taxon>
        <taxon>Flavobacteriia</taxon>
        <taxon>Flavobacteriales</taxon>
        <taxon>Flavobacteriaceae</taxon>
        <taxon>Winogradskyella</taxon>
    </lineage>
</organism>
<dbReference type="RefSeq" id="WP_386126950.1">
    <property type="nucleotide sequence ID" value="NZ_JBHTJL010000003.1"/>
</dbReference>
<feature type="domain" description="DinB-like" evidence="1">
    <location>
        <begin position="34"/>
        <end position="164"/>
    </location>
</feature>
<dbReference type="Proteomes" id="UP001597013">
    <property type="component" value="Unassembled WGS sequence"/>
</dbReference>
<dbReference type="Pfam" id="PF12867">
    <property type="entry name" value="DinB_2"/>
    <property type="match status" value="1"/>
</dbReference>
<dbReference type="InterPro" id="IPR024775">
    <property type="entry name" value="DinB-like"/>
</dbReference>
<evidence type="ECO:0000259" key="1">
    <source>
        <dbReference type="Pfam" id="PF12867"/>
    </source>
</evidence>
<dbReference type="InterPro" id="IPR034660">
    <property type="entry name" value="DinB/YfiT-like"/>
</dbReference>
<dbReference type="EMBL" id="JBHTJL010000003">
    <property type="protein sequence ID" value="MFD1061750.1"/>
    <property type="molecule type" value="Genomic_DNA"/>
</dbReference>
<evidence type="ECO:0000313" key="2">
    <source>
        <dbReference type="EMBL" id="MFD1061750.1"/>
    </source>
</evidence>
<name>A0ABW3N5D5_9FLAO</name>
<reference evidence="3" key="1">
    <citation type="journal article" date="2019" name="Int. J. Syst. Evol. Microbiol.">
        <title>The Global Catalogue of Microorganisms (GCM) 10K type strain sequencing project: providing services to taxonomists for standard genome sequencing and annotation.</title>
        <authorList>
            <consortium name="The Broad Institute Genomics Platform"/>
            <consortium name="The Broad Institute Genome Sequencing Center for Infectious Disease"/>
            <person name="Wu L."/>
            <person name="Ma J."/>
        </authorList>
    </citation>
    <scope>NUCLEOTIDE SEQUENCE [LARGE SCALE GENOMIC DNA]</scope>
    <source>
        <strain evidence="3">CCUG 62215</strain>
    </source>
</reference>
<evidence type="ECO:0000313" key="3">
    <source>
        <dbReference type="Proteomes" id="UP001597013"/>
    </source>
</evidence>
<dbReference type="SUPFAM" id="SSF109854">
    <property type="entry name" value="DinB/YfiT-like putative metalloenzymes"/>
    <property type="match status" value="1"/>
</dbReference>
<proteinExistence type="predicted"/>